<keyword evidence="5" id="KW-0902">Two-component regulatory system</keyword>
<dbReference type="Pfam" id="PF02518">
    <property type="entry name" value="HATPase_c"/>
    <property type="match status" value="1"/>
</dbReference>
<dbReference type="GO" id="GO:0004673">
    <property type="term" value="F:protein histidine kinase activity"/>
    <property type="evidence" value="ECO:0007669"/>
    <property type="project" value="UniProtKB-EC"/>
</dbReference>
<dbReference type="InterPro" id="IPR003594">
    <property type="entry name" value="HATPase_dom"/>
</dbReference>
<dbReference type="Gene3D" id="3.30.565.10">
    <property type="entry name" value="Histidine kinase-like ATPase, C-terminal domain"/>
    <property type="match status" value="1"/>
</dbReference>
<evidence type="ECO:0000259" key="6">
    <source>
        <dbReference type="PROSITE" id="PS50109"/>
    </source>
</evidence>
<accession>A0A5J4KV95</accession>
<comment type="catalytic activity">
    <reaction evidence="1">
        <text>ATP + protein L-histidine = ADP + protein N-phospho-L-histidine.</text>
        <dbReference type="EC" id="2.7.13.3"/>
    </reaction>
</comment>
<feature type="domain" description="Histidine kinase" evidence="6">
    <location>
        <begin position="1"/>
        <end position="84"/>
    </location>
</feature>
<sequence>MKTVRTEHELIISVRDAGIGIAKEKQSHLFERFFRVEGESQLTYPGLGLGLYISAEFVKRHRGSIWVESESGAGTTMSFSLPLQ</sequence>
<evidence type="ECO:0000313" key="8">
    <source>
        <dbReference type="Proteomes" id="UP000326912"/>
    </source>
</evidence>
<dbReference type="SUPFAM" id="SSF55874">
    <property type="entry name" value="ATPase domain of HSP90 chaperone/DNA topoisomerase II/histidine kinase"/>
    <property type="match status" value="1"/>
</dbReference>
<evidence type="ECO:0000256" key="3">
    <source>
        <dbReference type="ARBA" id="ARBA00022679"/>
    </source>
</evidence>
<organism evidence="7 8">
    <name type="scientific">Dictyobacter vulcani</name>
    <dbReference type="NCBI Taxonomy" id="2607529"/>
    <lineage>
        <taxon>Bacteria</taxon>
        <taxon>Bacillati</taxon>
        <taxon>Chloroflexota</taxon>
        <taxon>Ktedonobacteria</taxon>
        <taxon>Ktedonobacterales</taxon>
        <taxon>Dictyobacteraceae</taxon>
        <taxon>Dictyobacter</taxon>
    </lineage>
</organism>
<keyword evidence="4" id="KW-0418">Kinase</keyword>
<dbReference type="InterPro" id="IPR005467">
    <property type="entry name" value="His_kinase_dom"/>
</dbReference>
<comment type="caution">
    <text evidence="7">The sequence shown here is derived from an EMBL/GenBank/DDBJ whole genome shotgun (WGS) entry which is preliminary data.</text>
</comment>
<dbReference type="EMBL" id="BKZW01000004">
    <property type="protein sequence ID" value="GER91875.1"/>
    <property type="molecule type" value="Genomic_DNA"/>
</dbReference>
<reference evidence="7 8" key="1">
    <citation type="submission" date="2019-10" db="EMBL/GenBank/DDBJ databases">
        <title>Dictyobacter vulcani sp. nov., within the class Ktedonobacteria, isolated from soil of volcanic Mt. Zao.</title>
        <authorList>
            <person name="Zheng Y."/>
            <person name="Wang C.M."/>
            <person name="Sakai Y."/>
            <person name="Abe K."/>
            <person name="Yokota A."/>
            <person name="Yabe S."/>
        </authorList>
    </citation>
    <scope>NUCLEOTIDE SEQUENCE [LARGE SCALE GENOMIC DNA]</scope>
    <source>
        <strain evidence="7 8">W12</strain>
    </source>
</reference>
<evidence type="ECO:0000256" key="5">
    <source>
        <dbReference type="ARBA" id="ARBA00023012"/>
    </source>
</evidence>
<keyword evidence="8" id="KW-1185">Reference proteome</keyword>
<dbReference type="RefSeq" id="WP_162005729.1">
    <property type="nucleotide sequence ID" value="NZ_BKZW01000004.1"/>
</dbReference>
<dbReference type="PANTHER" id="PTHR43711:SF31">
    <property type="entry name" value="HISTIDINE KINASE"/>
    <property type="match status" value="1"/>
</dbReference>
<evidence type="ECO:0000313" key="7">
    <source>
        <dbReference type="EMBL" id="GER91875.1"/>
    </source>
</evidence>
<proteinExistence type="predicted"/>
<dbReference type="PRINTS" id="PR00344">
    <property type="entry name" value="BCTRLSENSOR"/>
</dbReference>
<name>A0A5J4KV95_9CHLR</name>
<keyword evidence="3" id="KW-0808">Transferase</keyword>
<gene>
    <name evidence="7" type="ORF">KDW_60370</name>
</gene>
<evidence type="ECO:0000256" key="1">
    <source>
        <dbReference type="ARBA" id="ARBA00000085"/>
    </source>
</evidence>
<dbReference type="InterPro" id="IPR036890">
    <property type="entry name" value="HATPase_C_sf"/>
</dbReference>
<protein>
    <recommendedName>
        <fullName evidence="2">histidine kinase</fullName>
        <ecNumber evidence="2">2.7.13.3</ecNumber>
    </recommendedName>
</protein>
<dbReference type="EC" id="2.7.13.3" evidence="2"/>
<dbReference type="PANTHER" id="PTHR43711">
    <property type="entry name" value="TWO-COMPONENT HISTIDINE KINASE"/>
    <property type="match status" value="1"/>
</dbReference>
<dbReference type="GO" id="GO:0000160">
    <property type="term" value="P:phosphorelay signal transduction system"/>
    <property type="evidence" value="ECO:0007669"/>
    <property type="project" value="UniProtKB-KW"/>
</dbReference>
<evidence type="ECO:0000256" key="2">
    <source>
        <dbReference type="ARBA" id="ARBA00012438"/>
    </source>
</evidence>
<dbReference type="SMART" id="SM00387">
    <property type="entry name" value="HATPase_c"/>
    <property type="match status" value="1"/>
</dbReference>
<dbReference type="InterPro" id="IPR004358">
    <property type="entry name" value="Sig_transdc_His_kin-like_C"/>
</dbReference>
<dbReference type="Proteomes" id="UP000326912">
    <property type="component" value="Unassembled WGS sequence"/>
</dbReference>
<evidence type="ECO:0000256" key="4">
    <source>
        <dbReference type="ARBA" id="ARBA00022777"/>
    </source>
</evidence>
<dbReference type="InterPro" id="IPR050736">
    <property type="entry name" value="Sensor_HK_Regulatory"/>
</dbReference>
<dbReference type="PROSITE" id="PS50109">
    <property type="entry name" value="HIS_KIN"/>
    <property type="match status" value="1"/>
</dbReference>
<dbReference type="AlphaFoldDB" id="A0A5J4KV95"/>